<reference evidence="2 3" key="2">
    <citation type="journal article" date="2010" name="Nature">
        <title>Comparative genomics reveals mobile pathogenicity chromosomes in Fusarium.</title>
        <authorList>
            <person name="Ma L.J."/>
            <person name="van der Does H.C."/>
            <person name="Borkovich K.A."/>
            <person name="Coleman J.J."/>
            <person name="Daboussi M.J."/>
            <person name="Di Pietro A."/>
            <person name="Dufresne M."/>
            <person name="Freitag M."/>
            <person name="Grabherr M."/>
            <person name="Henrissat B."/>
            <person name="Houterman P.M."/>
            <person name="Kang S."/>
            <person name="Shim W.B."/>
            <person name="Woloshuk C."/>
            <person name="Xie X."/>
            <person name="Xu J.R."/>
            <person name="Antoniw J."/>
            <person name="Baker S.E."/>
            <person name="Bluhm B.H."/>
            <person name="Breakspear A."/>
            <person name="Brown D.W."/>
            <person name="Butchko R.A."/>
            <person name="Chapman S."/>
            <person name="Coulson R."/>
            <person name="Coutinho P.M."/>
            <person name="Danchin E.G."/>
            <person name="Diener A."/>
            <person name="Gale L.R."/>
            <person name="Gardiner D.M."/>
            <person name="Goff S."/>
            <person name="Hammond-Kosack K.E."/>
            <person name="Hilburn K."/>
            <person name="Hua-Van A."/>
            <person name="Jonkers W."/>
            <person name="Kazan K."/>
            <person name="Kodira C.D."/>
            <person name="Koehrsen M."/>
            <person name="Kumar L."/>
            <person name="Lee Y.H."/>
            <person name="Li L."/>
            <person name="Manners J.M."/>
            <person name="Miranda-Saavedra D."/>
            <person name="Mukherjee M."/>
            <person name="Park G."/>
            <person name="Park J."/>
            <person name="Park S.Y."/>
            <person name="Proctor R.H."/>
            <person name="Regev A."/>
            <person name="Ruiz-Roldan M.C."/>
            <person name="Sain D."/>
            <person name="Sakthikumar S."/>
            <person name="Sykes S."/>
            <person name="Schwartz D.C."/>
            <person name="Turgeon B.G."/>
            <person name="Wapinski I."/>
            <person name="Yoder O."/>
            <person name="Young S."/>
            <person name="Zeng Q."/>
            <person name="Zhou S."/>
            <person name="Galagan J."/>
            <person name="Cuomo C.A."/>
            <person name="Kistler H.C."/>
            <person name="Rep M."/>
        </authorList>
    </citation>
    <scope>GENOME REANNOTATION</scope>
    <source>
        <strain evidence="3">ATCC MYA-4620 / CBS 123657 / FGSC 9075 / NRRL 31084 / PH-1</strain>
        <strain evidence="2">PH-1 / ATCC MYA-4620 / FGSC 9075 / NRRL 31084</strain>
    </source>
</reference>
<gene>
    <name evidence="1" type="ORF">FGRAMPH1_01T00837</name>
</gene>
<reference evidence="1 3" key="3">
    <citation type="journal article" date="2015" name="BMC Genomics">
        <title>The completed genome sequence of the pathogenic ascomycete fungus Fusarium graminearum.</title>
        <authorList>
            <person name="King R."/>
            <person name="Urban M."/>
            <person name="Hammond-Kosack M.C."/>
            <person name="Hassani-Pak K."/>
            <person name="Hammond-Kosack K.E."/>
        </authorList>
    </citation>
    <scope>NUCLEOTIDE SEQUENCE [LARGE SCALE GENOMIC DNA]</scope>
    <source>
        <strain evidence="3">ATCC MYA-4620 / CBS 123657 / FGSC 9075 / NRRL 31084 / PH-1</strain>
        <strain evidence="1">PH-1</strain>
    </source>
</reference>
<name>A0A098D2R0_GIBZE</name>
<dbReference type="VEuPathDB" id="FungiDB:FGRAMPH1_01G00837"/>
<evidence type="ECO:0000313" key="1">
    <source>
        <dbReference type="EMBL" id="CEF72221.1"/>
    </source>
</evidence>
<dbReference type="InParanoid" id="A0A098D2R0"/>
<organism evidence="1 3">
    <name type="scientific">Gibberella zeae (strain ATCC MYA-4620 / CBS 123657 / FGSC 9075 / NRRL 31084 / PH-1)</name>
    <name type="common">Wheat head blight fungus</name>
    <name type="synonym">Fusarium graminearum</name>
    <dbReference type="NCBI Taxonomy" id="229533"/>
    <lineage>
        <taxon>Eukaryota</taxon>
        <taxon>Fungi</taxon>
        <taxon>Dikarya</taxon>
        <taxon>Ascomycota</taxon>
        <taxon>Pezizomycotina</taxon>
        <taxon>Sordariomycetes</taxon>
        <taxon>Hypocreomycetidae</taxon>
        <taxon>Hypocreales</taxon>
        <taxon>Nectriaceae</taxon>
        <taxon>Fusarium</taxon>
    </lineage>
</organism>
<dbReference type="EMBL" id="HG970332">
    <property type="protein sequence ID" value="CEF72221.1"/>
    <property type="molecule type" value="Genomic_DNA"/>
</dbReference>
<reference evidence="2 3" key="1">
    <citation type="journal article" date="2007" name="Science">
        <title>The Fusarium graminearum genome reveals a link between localized polymorphism and pathogen specialization.</title>
        <authorList>
            <person name="Cuomo C.A."/>
            <person name="Gueldener U."/>
            <person name="Xu J.-R."/>
            <person name="Trail F."/>
            <person name="Turgeon B.G."/>
            <person name="Di Pietro A."/>
            <person name="Walton J.D."/>
            <person name="Ma L.-J."/>
            <person name="Baker S.E."/>
            <person name="Rep M."/>
            <person name="Adam G."/>
            <person name="Antoniw J."/>
            <person name="Baldwin T."/>
            <person name="Calvo S.E."/>
            <person name="Chang Y.-L."/>
            <person name="DeCaprio D."/>
            <person name="Gale L.R."/>
            <person name="Gnerre S."/>
            <person name="Goswami R.S."/>
            <person name="Hammond-Kosack K."/>
            <person name="Harris L.J."/>
            <person name="Hilburn K."/>
            <person name="Kennell J.C."/>
            <person name="Kroken S."/>
            <person name="Magnuson J.K."/>
            <person name="Mannhaupt G."/>
            <person name="Mauceli E.W."/>
            <person name="Mewes H.-W."/>
            <person name="Mitterbauer R."/>
            <person name="Muehlbauer G."/>
            <person name="Muensterkoetter M."/>
            <person name="Nelson D."/>
            <person name="O'Donnell K."/>
            <person name="Ouellet T."/>
            <person name="Qi W."/>
            <person name="Quesneville H."/>
            <person name="Roncero M.I.G."/>
            <person name="Seong K.-Y."/>
            <person name="Tetko I.V."/>
            <person name="Urban M."/>
            <person name="Waalwijk C."/>
            <person name="Ward T.J."/>
            <person name="Yao J."/>
            <person name="Birren B.W."/>
            <person name="Kistler H.C."/>
        </authorList>
    </citation>
    <scope>NUCLEOTIDE SEQUENCE [LARGE SCALE GENOMIC DNA]</scope>
    <source>
        <strain evidence="3">ATCC MYA-4620 / CBS 123657 / FGSC 9075 / NRRL 31084 / PH-1</strain>
        <strain evidence="2">PH-1 / ATCC MYA-4620 / FGSC 9075 / NRRL 31084</strain>
    </source>
</reference>
<accession>A0A098D2R0</accession>
<reference evidence="2" key="4">
    <citation type="submission" date="2017-01" db="UniProtKB">
        <authorList>
            <consortium name="EnsemblFungi"/>
        </authorList>
    </citation>
    <scope>IDENTIFICATION</scope>
    <source>
        <strain evidence="2">PH-1 / ATCC MYA-4620 / FGSC 9075 / NRRL 31084</strain>
    </source>
</reference>
<dbReference type="AlphaFoldDB" id="A0A098D2R0"/>
<proteinExistence type="predicted"/>
<evidence type="ECO:0000313" key="2">
    <source>
        <dbReference type="EnsemblFungi" id="CEF72221"/>
    </source>
</evidence>
<keyword evidence="3" id="KW-1185">Reference proteome</keyword>
<sequence>MSLITNNDSTLKTEKSKHSKLLKLPAGADTAAFPDRHRFSATVYQGPLHRSALSKLTKVNEMSPTTREKMRE</sequence>
<dbReference type="Proteomes" id="UP000070720">
    <property type="component" value="Chromosome 1"/>
</dbReference>
<accession>A0A0E0RLU6</accession>
<dbReference type="EnsemblFungi" id="CEF72221">
    <property type="protein sequence ID" value="CEF72221"/>
    <property type="gene ID" value="FGRRES_15728"/>
</dbReference>
<evidence type="ECO:0000313" key="3">
    <source>
        <dbReference type="Proteomes" id="UP000070720"/>
    </source>
</evidence>
<protein>
    <submittedName>
        <fullName evidence="1">Chromosome 1, complete genome</fullName>
    </submittedName>
</protein>